<dbReference type="Proteomes" id="UP001082899">
    <property type="component" value="Unassembled WGS sequence"/>
</dbReference>
<name>A0ABT3ZHM5_9BURK</name>
<dbReference type="NCBIfam" id="TIGR03170">
    <property type="entry name" value="flgA_cterm"/>
    <property type="match status" value="1"/>
</dbReference>
<sequence>MAVVRTDSTIAPRADRTTHRAANALRSLHGLAHRGMRAARRIVACSLAPVLLVALPCLGMQPALAANGAGVGAEPGGLLADGGQNFELVKDAALSFLVQQTEGLPGKVTISLVSAAPRGLTTCGALEPFVPPGVRLWGRAMVGVRCNGERPWTIYLQARIGVIGDYFVAARTLNVGDTIGAQDLEPRHGDLTALPATLVTNPSQVVGAITNNAVTAGFPLRSDMVHAALAIRYGQQVRVVARGDGFAVSSEGSALANAAVGQSVRVRTASGTVISGIAQADTSVEVSM</sequence>
<keyword evidence="5" id="KW-0966">Cell projection</keyword>
<evidence type="ECO:0000313" key="5">
    <source>
        <dbReference type="EMBL" id="MCY0386018.1"/>
    </source>
</evidence>
<dbReference type="Pfam" id="PF13144">
    <property type="entry name" value="ChapFlgA"/>
    <property type="match status" value="1"/>
</dbReference>
<dbReference type="Gene3D" id="2.30.30.760">
    <property type="match status" value="1"/>
</dbReference>
<accession>A0ABT3ZHM5</accession>
<protein>
    <submittedName>
        <fullName evidence="5">Flagellar basal body P-ring formation chaperone FlgA</fullName>
    </submittedName>
</protein>
<keyword evidence="5" id="KW-0969">Cilium</keyword>
<dbReference type="PANTHER" id="PTHR36307:SF1">
    <property type="entry name" value="FLAGELLA BASAL BODY P-RING FORMATION PROTEIN FLGA"/>
    <property type="match status" value="1"/>
</dbReference>
<proteinExistence type="predicted"/>
<gene>
    <name evidence="5" type="primary">flgA</name>
    <name evidence="5" type="ORF">OVY01_01905</name>
</gene>
<dbReference type="SMART" id="SM00858">
    <property type="entry name" value="SAF"/>
    <property type="match status" value="1"/>
</dbReference>
<dbReference type="Gene3D" id="3.90.1210.10">
    <property type="entry name" value="Antifreeze-like/N-acetylneuraminic acid synthase C-terminal domain"/>
    <property type="match status" value="1"/>
</dbReference>
<comment type="subcellular location">
    <subcellularLocation>
        <location evidence="1">Periplasm</location>
    </subcellularLocation>
</comment>
<dbReference type="InterPro" id="IPR017585">
    <property type="entry name" value="SAF_FlgA"/>
</dbReference>
<dbReference type="InterPro" id="IPR013974">
    <property type="entry name" value="SAF"/>
</dbReference>
<dbReference type="Pfam" id="PF17656">
    <property type="entry name" value="ChapFlgA_N"/>
    <property type="match status" value="1"/>
</dbReference>
<feature type="domain" description="SAF" evidence="4">
    <location>
        <begin position="164"/>
        <end position="226"/>
    </location>
</feature>
<dbReference type="RefSeq" id="WP_267845223.1">
    <property type="nucleotide sequence ID" value="NZ_JAPMXC010000001.1"/>
</dbReference>
<evidence type="ECO:0000256" key="2">
    <source>
        <dbReference type="ARBA" id="ARBA00022729"/>
    </source>
</evidence>
<dbReference type="InterPro" id="IPR041231">
    <property type="entry name" value="FlgA_N"/>
</dbReference>
<dbReference type="EMBL" id="JAPMXC010000001">
    <property type="protein sequence ID" value="MCY0386018.1"/>
    <property type="molecule type" value="Genomic_DNA"/>
</dbReference>
<keyword evidence="2" id="KW-0732">Signal</keyword>
<evidence type="ECO:0000256" key="3">
    <source>
        <dbReference type="ARBA" id="ARBA00022764"/>
    </source>
</evidence>
<evidence type="ECO:0000256" key="1">
    <source>
        <dbReference type="ARBA" id="ARBA00004418"/>
    </source>
</evidence>
<keyword evidence="6" id="KW-1185">Reference proteome</keyword>
<dbReference type="PANTHER" id="PTHR36307">
    <property type="entry name" value="FLAGELLA BASAL BODY P-RING FORMATION PROTEIN FLGA"/>
    <property type="match status" value="1"/>
</dbReference>
<keyword evidence="5" id="KW-0282">Flagellum</keyword>
<reference evidence="5" key="1">
    <citation type="submission" date="2022-11" db="EMBL/GenBank/DDBJ databases">
        <title>Robbsia betulipollinis sp. nov., isolated from pollen of birch (Betula pendula).</title>
        <authorList>
            <person name="Shi H."/>
            <person name="Ambika Manirajan B."/>
            <person name="Ratering S."/>
            <person name="Geissler-Plaum R."/>
            <person name="Schnell S."/>
        </authorList>
    </citation>
    <scope>NUCLEOTIDE SEQUENCE</scope>
    <source>
        <strain evidence="5">Bb-Pol-6</strain>
    </source>
</reference>
<evidence type="ECO:0000259" key="4">
    <source>
        <dbReference type="SMART" id="SM00858"/>
    </source>
</evidence>
<organism evidence="5 6">
    <name type="scientific">Robbsia betulipollinis</name>
    <dbReference type="NCBI Taxonomy" id="2981849"/>
    <lineage>
        <taxon>Bacteria</taxon>
        <taxon>Pseudomonadati</taxon>
        <taxon>Pseudomonadota</taxon>
        <taxon>Betaproteobacteria</taxon>
        <taxon>Burkholderiales</taxon>
        <taxon>Burkholderiaceae</taxon>
        <taxon>Robbsia</taxon>
    </lineage>
</organism>
<dbReference type="InterPro" id="IPR039246">
    <property type="entry name" value="Flagellar_FlgA"/>
</dbReference>
<keyword evidence="3" id="KW-0574">Periplasm</keyword>
<comment type="caution">
    <text evidence="5">The sequence shown here is derived from an EMBL/GenBank/DDBJ whole genome shotgun (WGS) entry which is preliminary data.</text>
</comment>
<dbReference type="CDD" id="cd11614">
    <property type="entry name" value="SAF_CpaB_FlgA_like"/>
    <property type="match status" value="1"/>
</dbReference>
<evidence type="ECO:0000313" key="6">
    <source>
        <dbReference type="Proteomes" id="UP001082899"/>
    </source>
</evidence>